<comment type="caution">
    <text evidence="1">The sequence shown here is derived from an EMBL/GenBank/DDBJ whole genome shotgun (WGS) entry which is preliminary data.</text>
</comment>
<accession>A0ABQ8IRI5</accession>
<name>A0ABQ8IRI5_DERPT</name>
<dbReference type="EMBL" id="NJHN03000126">
    <property type="protein sequence ID" value="KAH9412943.1"/>
    <property type="molecule type" value="Genomic_DNA"/>
</dbReference>
<evidence type="ECO:0000313" key="2">
    <source>
        <dbReference type="Proteomes" id="UP000887458"/>
    </source>
</evidence>
<sequence length="157" mass="18643">MILTILNLRKMMKQKTEDSDNSDHSNVCDDFFMEVMNIFLAVIYFVLNCYSTFNLKIYTPDVLEENLKIYNPKVLEVNKTKNKIYNTKNAFSELDVFDDVENNNNIEANENNNPEALGYYPEDYAMIPWRQTDDDDQENQIDICDEFFFEIMNLFFS</sequence>
<proteinExistence type="predicted"/>
<keyword evidence="2" id="KW-1185">Reference proteome</keyword>
<dbReference type="Proteomes" id="UP000887458">
    <property type="component" value="Unassembled WGS sequence"/>
</dbReference>
<protein>
    <submittedName>
        <fullName evidence="1">Uncharacterized protein</fullName>
    </submittedName>
</protein>
<evidence type="ECO:0000313" key="1">
    <source>
        <dbReference type="EMBL" id="KAH9412943.1"/>
    </source>
</evidence>
<gene>
    <name evidence="1" type="ORF">DERP_013253</name>
</gene>
<reference evidence="1 2" key="2">
    <citation type="journal article" date="2022" name="Mol. Biol. Evol.">
        <title>Comparative Genomics Reveals Insights into the Divergent Evolution of Astigmatic Mites and Household Pest Adaptations.</title>
        <authorList>
            <person name="Xiong Q."/>
            <person name="Wan A.T."/>
            <person name="Liu X."/>
            <person name="Fung C.S."/>
            <person name="Xiao X."/>
            <person name="Malainual N."/>
            <person name="Hou J."/>
            <person name="Wang L."/>
            <person name="Wang M."/>
            <person name="Yang K.Y."/>
            <person name="Cui Y."/>
            <person name="Leung E.L."/>
            <person name="Nong W."/>
            <person name="Shin S.K."/>
            <person name="Au S.W."/>
            <person name="Jeong K.Y."/>
            <person name="Chew F.T."/>
            <person name="Hui J.H."/>
            <person name="Leung T.F."/>
            <person name="Tungtrongchitr A."/>
            <person name="Zhong N."/>
            <person name="Liu Z."/>
            <person name="Tsui S.K."/>
        </authorList>
    </citation>
    <scope>NUCLEOTIDE SEQUENCE [LARGE SCALE GENOMIC DNA]</scope>
    <source>
        <strain evidence="1">Derp</strain>
    </source>
</reference>
<reference evidence="1 2" key="1">
    <citation type="journal article" date="2018" name="J. Allergy Clin. Immunol.">
        <title>High-quality assembly of Dermatophagoides pteronyssinus genome and transcriptome reveals a wide range of novel allergens.</title>
        <authorList>
            <person name="Liu X.Y."/>
            <person name="Yang K.Y."/>
            <person name="Wang M.Q."/>
            <person name="Kwok J.S."/>
            <person name="Zeng X."/>
            <person name="Yang Z."/>
            <person name="Xiao X.J."/>
            <person name="Lau C.P."/>
            <person name="Li Y."/>
            <person name="Huang Z.M."/>
            <person name="Ba J.G."/>
            <person name="Yim A.K."/>
            <person name="Ouyang C.Y."/>
            <person name="Ngai S.M."/>
            <person name="Chan T.F."/>
            <person name="Leung E.L."/>
            <person name="Liu L."/>
            <person name="Liu Z.G."/>
            <person name="Tsui S.K."/>
        </authorList>
    </citation>
    <scope>NUCLEOTIDE SEQUENCE [LARGE SCALE GENOMIC DNA]</scope>
    <source>
        <strain evidence="1">Derp</strain>
    </source>
</reference>
<organism evidence="1 2">
    <name type="scientific">Dermatophagoides pteronyssinus</name>
    <name type="common">European house dust mite</name>
    <dbReference type="NCBI Taxonomy" id="6956"/>
    <lineage>
        <taxon>Eukaryota</taxon>
        <taxon>Metazoa</taxon>
        <taxon>Ecdysozoa</taxon>
        <taxon>Arthropoda</taxon>
        <taxon>Chelicerata</taxon>
        <taxon>Arachnida</taxon>
        <taxon>Acari</taxon>
        <taxon>Acariformes</taxon>
        <taxon>Sarcoptiformes</taxon>
        <taxon>Astigmata</taxon>
        <taxon>Psoroptidia</taxon>
        <taxon>Analgoidea</taxon>
        <taxon>Pyroglyphidae</taxon>
        <taxon>Dermatophagoidinae</taxon>
        <taxon>Dermatophagoides</taxon>
    </lineage>
</organism>